<gene>
    <name evidence="1" type="ORF">ACI1P1_02365</name>
</gene>
<organism evidence="1 2">
    <name type="scientific">Paenibacillus mesotrionivorans</name>
    <dbReference type="NCBI Taxonomy" id="3160968"/>
    <lineage>
        <taxon>Bacteria</taxon>
        <taxon>Bacillati</taxon>
        <taxon>Bacillota</taxon>
        <taxon>Bacilli</taxon>
        <taxon>Bacillales</taxon>
        <taxon>Paenibacillaceae</taxon>
        <taxon>Paenibacillus</taxon>
    </lineage>
</organism>
<protein>
    <submittedName>
        <fullName evidence="1">Uncharacterized protein</fullName>
    </submittedName>
</protein>
<comment type="caution">
    <text evidence="1">The sequence shown here is derived from an EMBL/GenBank/DDBJ whole genome shotgun (WGS) entry which is preliminary data.</text>
</comment>
<accession>A0ACC7NRA3</accession>
<evidence type="ECO:0000313" key="1">
    <source>
        <dbReference type="EMBL" id="MFM9327133.1"/>
    </source>
</evidence>
<reference evidence="1" key="1">
    <citation type="submission" date="2024-12" db="EMBL/GenBank/DDBJ databases">
        <authorList>
            <person name="Wu N."/>
        </authorList>
    </citation>
    <scope>NUCLEOTIDE SEQUENCE</scope>
    <source>
        <strain evidence="1">P15</strain>
    </source>
</reference>
<keyword evidence="2" id="KW-1185">Reference proteome</keyword>
<name>A0ACC7NRA3_9BACL</name>
<sequence length="131" mass="15341">MALVKSPGGSIFPYFYKNGEIHCLKYGSYYEQEEALIRLMKEEEMFLLNQPKRLPVWVDLYKTKLNPRVLGALLNNLDTLQSRILRLALVGMSFGAKRKWERLLKNRESGFPFTIRHYSDPEEAKTWLVGE</sequence>
<evidence type="ECO:0000313" key="2">
    <source>
        <dbReference type="Proteomes" id="UP001631969"/>
    </source>
</evidence>
<dbReference type="EMBL" id="JBJURJ010000001">
    <property type="protein sequence ID" value="MFM9327133.1"/>
    <property type="molecule type" value="Genomic_DNA"/>
</dbReference>
<dbReference type="Proteomes" id="UP001631969">
    <property type="component" value="Unassembled WGS sequence"/>
</dbReference>
<proteinExistence type="predicted"/>